<keyword evidence="3 9" id="KW-0853">WD repeat</keyword>
<evidence type="ECO:0000256" key="1">
    <source>
        <dbReference type="ARBA" id="ARBA00004123"/>
    </source>
</evidence>
<dbReference type="SUPFAM" id="SSF50978">
    <property type="entry name" value="WD40 repeat-like"/>
    <property type="match status" value="1"/>
</dbReference>
<dbReference type="InterPro" id="IPR001680">
    <property type="entry name" value="WD40_rpt"/>
</dbReference>
<evidence type="ECO:0000256" key="10">
    <source>
        <dbReference type="SAM" id="MobiDB-lite"/>
    </source>
</evidence>
<name>A0ABD3MPJ4_9STRA</name>
<comment type="subcellular location">
    <subcellularLocation>
        <location evidence="1">Nucleus</location>
    </subcellularLocation>
</comment>
<dbReference type="Pfam" id="PF00400">
    <property type="entry name" value="WD40"/>
    <property type="match status" value="4"/>
</dbReference>
<keyword evidence="8" id="KW-0539">Nucleus</keyword>
<keyword evidence="6" id="KW-0805">Transcription regulation</keyword>
<evidence type="ECO:0000256" key="6">
    <source>
        <dbReference type="ARBA" id="ARBA00023015"/>
    </source>
</evidence>
<evidence type="ECO:0000256" key="7">
    <source>
        <dbReference type="ARBA" id="ARBA00023163"/>
    </source>
</evidence>
<proteinExistence type="inferred from homology"/>
<feature type="compositionally biased region" description="Polar residues" evidence="10">
    <location>
        <begin position="204"/>
        <end position="223"/>
    </location>
</feature>
<dbReference type="PROSITE" id="PS50082">
    <property type="entry name" value="WD_REPEATS_2"/>
    <property type="match status" value="3"/>
</dbReference>
<evidence type="ECO:0000313" key="12">
    <source>
        <dbReference type="EMBL" id="KAL3764813.1"/>
    </source>
</evidence>
<evidence type="ECO:0000256" key="8">
    <source>
        <dbReference type="ARBA" id="ARBA00023242"/>
    </source>
</evidence>
<comment type="similarity">
    <text evidence="2">Belongs to the WD repeat HIR1 family.</text>
</comment>
<keyword evidence="5" id="KW-0156">Chromatin regulator</keyword>
<feature type="compositionally biased region" description="Low complexity" evidence="10">
    <location>
        <begin position="139"/>
        <end position="152"/>
    </location>
</feature>
<feature type="compositionally biased region" description="Polar residues" evidence="10">
    <location>
        <begin position="299"/>
        <end position="309"/>
    </location>
</feature>
<feature type="region of interest" description="Disordered" evidence="10">
    <location>
        <begin position="581"/>
        <end position="620"/>
    </location>
</feature>
<dbReference type="EMBL" id="JALLBG020000101">
    <property type="protein sequence ID" value="KAL3764813.1"/>
    <property type="molecule type" value="Genomic_DNA"/>
</dbReference>
<feature type="compositionally biased region" description="Acidic residues" evidence="10">
    <location>
        <begin position="721"/>
        <end position="731"/>
    </location>
</feature>
<gene>
    <name evidence="12" type="ORF">ACHAWU_006230</name>
</gene>
<dbReference type="GO" id="GO:0006325">
    <property type="term" value="P:chromatin organization"/>
    <property type="evidence" value="ECO:0007669"/>
    <property type="project" value="UniProtKB-KW"/>
</dbReference>
<feature type="repeat" description="WD" evidence="9">
    <location>
        <begin position="358"/>
        <end position="389"/>
    </location>
</feature>
<dbReference type="PANTHER" id="PTHR13831">
    <property type="entry name" value="MEMBER OF THE HIR1 FAMILY OF WD-REPEAT PROTEINS"/>
    <property type="match status" value="1"/>
</dbReference>
<feature type="compositionally biased region" description="Basic and acidic residues" evidence="10">
    <location>
        <begin position="494"/>
        <end position="504"/>
    </location>
</feature>
<dbReference type="Proteomes" id="UP001530293">
    <property type="component" value="Unassembled WGS sequence"/>
</dbReference>
<sequence>MVLAEIPLWVSHGNNPASSSSSTSDGARSLVGLGFATNNSTNNNTNSGIDNTPAPSLSASATATSSSRPEVIAAKDALSLLSSSSSSSLRQVAMYSIDIHPDGTRFATAGGDGSVKIWSMTTLFGGKLLVLHNEEKMNSSSSSIGDRSGSSGMKKRKRKLPTSKFASNGNYISSNTEDYDDDDTTSSSSSSSGGEDGRKKSALGATSLQQQQQSENNLGTSSDRMAPPPTSIAAMGGVNDLSGLVRRKKWEAAAAAAGGGGKIMTTVSSATTTVNPISTAMDGNSADGRNNDGPLSPLSRLTQQRSGNSTAPTDTAGGGGAAAAAAAATTTGGDVSANTTNKRHPKQQPNNKLLCTISSSHTGSVLCVRFSPSGLYLATAGDDSYVNIYTRCAHPSLAKMGNLVGVGNAEGGMSIGGAGRLGSGSGGGGGSSTGVNEDIEHWNRIAVCRGHHLDVVGLAWAPDDSHLVSCSLDSVNPIIVWRLFDVLKNDGEDGNHHHDGDGGRLGRGGMTTTSSSIRHMTVHNLHPHKILGRNVHTSTVKGVAFDPAGKYLASSGDDPAICIWRAFDDWGLEARIDSSSGVFRSKKRKRQQPADNGLSPTNSKNNNNGHAGDDFEEDDPGELASLSLFRRISFAPDGSHVCGTNATLRGKNIAAMISREGWMASGPQSGGGREGVNTRPPSGAANLVGHKQPVVASRHCPVFFAVPKSSNQREGSSSDSDVSDEMDDPDEEPEYATLVALGDKRGFVTIWSTKFSRPLFKMQCSESRCTVTDISWGVVRHRGSDPTGERDELVMIVSLLDGYIVALNFDIPTEVGGGSILSSDKTRRIFRAKYGIEDFVGTYCFSPGKHHQPRKRLVDDAGPVLIENAFQLMMEMEACSESIDYGGSSGNVDKENGDGANQQPQLDQVTAADRTVSDDENVQANGTAENGKKRHENREESPATSLQSALHAASVASVAAEGVTTLAAKRAVMGGNADSRPHTASTAQVNARLSSAPPAVPNVDNHSISSLGSTMKVPFSVSKILSVDLTSKLTTTMTSTMAFSSSLSNNSNKIIADCTNVTFNETASSSSWPHATLTISSGGEKKWKDIIARSNATALAANHQLLVVGTSDGCLYFYGTSPTVGWMSGQAYRAFPPFVLGSPVVQINIRGGSIRQSTSCEMVVVSSDGNFFVYTFIDLVKPSLSYKGSIIPAMQHLQLSFDSAKQQRSSSPPKLARIQITDSNQLMLILMLPLKSTGGRSLKGFVYNRDMELWMCISDSNNFVVSDFYSFFPGENAFANSIGSDRRQGPDRDEGMLAKMDRIVRSSSSVITSAKQVYQKITLSESGSTTDRIVTRSHCEDRLACSIALGSSNEFKTWLRYYARCLVSTGDELGLRFLVDNLLSDQQMNSPSFLSEGRQSLNLVGKDLVRGAILPECLSSRLLQRFTNELSMELETLE</sequence>
<keyword evidence="4" id="KW-0677">Repeat</keyword>
<feature type="compositionally biased region" description="Polar residues" evidence="10">
    <location>
        <begin position="899"/>
        <end position="908"/>
    </location>
</feature>
<feature type="domain" description="Protein HIRA-like C-terminal" evidence="11">
    <location>
        <begin position="1133"/>
        <end position="1382"/>
    </location>
</feature>
<dbReference type="InterPro" id="IPR015943">
    <property type="entry name" value="WD40/YVTN_repeat-like_dom_sf"/>
</dbReference>
<dbReference type="PROSITE" id="PS50294">
    <property type="entry name" value="WD_REPEATS_REGION"/>
    <property type="match status" value="3"/>
</dbReference>
<feature type="compositionally biased region" description="Polar residues" evidence="10">
    <location>
        <begin position="598"/>
        <end position="609"/>
    </location>
</feature>
<feature type="region of interest" description="Disordered" evidence="10">
    <location>
        <begin position="884"/>
        <end position="949"/>
    </location>
</feature>
<evidence type="ECO:0000256" key="5">
    <source>
        <dbReference type="ARBA" id="ARBA00022853"/>
    </source>
</evidence>
<evidence type="ECO:0000256" key="2">
    <source>
        <dbReference type="ARBA" id="ARBA00007306"/>
    </source>
</evidence>
<comment type="caution">
    <text evidence="12">The sequence shown here is derived from an EMBL/GenBank/DDBJ whole genome shotgun (WGS) entry which is preliminary data.</text>
</comment>
<evidence type="ECO:0000313" key="13">
    <source>
        <dbReference type="Proteomes" id="UP001530293"/>
    </source>
</evidence>
<keyword evidence="13" id="KW-1185">Reference proteome</keyword>
<feature type="repeat" description="WD" evidence="9">
    <location>
        <begin position="94"/>
        <end position="122"/>
    </location>
</feature>
<feature type="repeat" description="WD" evidence="9">
    <location>
        <begin position="533"/>
        <end position="564"/>
    </location>
</feature>
<feature type="region of interest" description="Disordered" evidence="10">
    <location>
        <begin position="136"/>
        <end position="232"/>
    </location>
</feature>
<dbReference type="InterPro" id="IPR011494">
    <property type="entry name" value="HIRA-like_C"/>
</dbReference>
<reference evidence="12 13" key="1">
    <citation type="submission" date="2024-10" db="EMBL/GenBank/DDBJ databases">
        <title>Updated reference genomes for cyclostephanoid diatoms.</title>
        <authorList>
            <person name="Roberts W.R."/>
            <person name="Alverson A.J."/>
        </authorList>
    </citation>
    <scope>NUCLEOTIDE SEQUENCE [LARGE SCALE GENOMIC DNA]</scope>
    <source>
        <strain evidence="12 13">AJA232-27</strain>
    </source>
</reference>
<feature type="region of interest" description="Disordered" evidence="10">
    <location>
        <begin position="274"/>
        <end position="327"/>
    </location>
</feature>
<dbReference type="InterPro" id="IPR031120">
    <property type="entry name" value="HIR1-like"/>
</dbReference>
<dbReference type="PANTHER" id="PTHR13831:SF0">
    <property type="entry name" value="PROTEIN HIRA"/>
    <property type="match status" value="1"/>
</dbReference>
<dbReference type="Pfam" id="PF07569">
    <property type="entry name" value="Hira"/>
    <property type="match status" value="1"/>
</dbReference>
<dbReference type="Gene3D" id="2.130.10.10">
    <property type="entry name" value="YVTN repeat-like/Quinoprotein amine dehydrogenase"/>
    <property type="match status" value="2"/>
</dbReference>
<evidence type="ECO:0000256" key="9">
    <source>
        <dbReference type="PROSITE-ProRule" id="PRU00221"/>
    </source>
</evidence>
<accession>A0ABD3MPJ4</accession>
<dbReference type="SMART" id="SM00320">
    <property type="entry name" value="WD40"/>
    <property type="match status" value="4"/>
</dbReference>
<protein>
    <recommendedName>
        <fullName evidence="11">Protein HIRA-like C-terminal domain-containing protein</fullName>
    </recommendedName>
</protein>
<feature type="region of interest" description="Disordered" evidence="10">
    <location>
        <begin position="707"/>
        <end position="731"/>
    </location>
</feature>
<evidence type="ECO:0000259" key="11">
    <source>
        <dbReference type="Pfam" id="PF07569"/>
    </source>
</evidence>
<dbReference type="InterPro" id="IPR036322">
    <property type="entry name" value="WD40_repeat_dom_sf"/>
</dbReference>
<organism evidence="12 13">
    <name type="scientific">Discostella pseudostelligera</name>
    <dbReference type="NCBI Taxonomy" id="259834"/>
    <lineage>
        <taxon>Eukaryota</taxon>
        <taxon>Sar</taxon>
        <taxon>Stramenopiles</taxon>
        <taxon>Ochrophyta</taxon>
        <taxon>Bacillariophyta</taxon>
        <taxon>Coscinodiscophyceae</taxon>
        <taxon>Thalassiosirophycidae</taxon>
        <taxon>Stephanodiscales</taxon>
        <taxon>Stephanodiscaceae</taxon>
        <taxon>Discostella</taxon>
    </lineage>
</organism>
<dbReference type="GO" id="GO:0005634">
    <property type="term" value="C:nucleus"/>
    <property type="evidence" value="ECO:0007669"/>
    <property type="project" value="UniProtKB-SubCell"/>
</dbReference>
<keyword evidence="7" id="KW-0804">Transcription</keyword>
<feature type="region of interest" description="Disordered" evidence="10">
    <location>
        <begin position="38"/>
        <end position="68"/>
    </location>
</feature>
<evidence type="ECO:0000256" key="3">
    <source>
        <dbReference type="ARBA" id="ARBA00022574"/>
    </source>
</evidence>
<evidence type="ECO:0000256" key="4">
    <source>
        <dbReference type="ARBA" id="ARBA00022737"/>
    </source>
</evidence>
<feature type="region of interest" description="Disordered" evidence="10">
    <location>
        <begin position="494"/>
        <end position="513"/>
    </location>
</feature>